<keyword evidence="2" id="KW-0378">Hydrolase</keyword>
<feature type="compositionally biased region" description="Basic residues" evidence="3">
    <location>
        <begin position="1"/>
        <end position="10"/>
    </location>
</feature>
<dbReference type="AlphaFoldDB" id="A0A565CA22"/>
<evidence type="ECO:0000256" key="3">
    <source>
        <dbReference type="SAM" id="MobiDB-lite"/>
    </source>
</evidence>
<comment type="caution">
    <text evidence="5">The sequence shown here is derived from an EMBL/GenBank/DDBJ whole genome shotgun (WGS) entry which is preliminary data.</text>
</comment>
<gene>
    <name evidence="5" type="ORF">ANE_LOCUS20936</name>
</gene>
<dbReference type="OrthoDB" id="1107396at2759"/>
<feature type="compositionally biased region" description="Polar residues" evidence="3">
    <location>
        <begin position="11"/>
        <end position="24"/>
    </location>
</feature>
<dbReference type="GO" id="GO:0006508">
    <property type="term" value="P:proteolysis"/>
    <property type="evidence" value="ECO:0007669"/>
    <property type="project" value="UniProtKB-KW"/>
</dbReference>
<protein>
    <recommendedName>
        <fullName evidence="4">Ubiquitin-like protease family profile domain-containing protein</fullName>
    </recommendedName>
</protein>
<feature type="region of interest" description="Disordered" evidence="3">
    <location>
        <begin position="1"/>
        <end position="31"/>
    </location>
</feature>
<dbReference type="Pfam" id="PF02902">
    <property type="entry name" value="Peptidase_C48"/>
    <property type="match status" value="1"/>
</dbReference>
<evidence type="ECO:0000256" key="2">
    <source>
        <dbReference type="ARBA" id="ARBA00022801"/>
    </source>
</evidence>
<evidence type="ECO:0000313" key="6">
    <source>
        <dbReference type="Proteomes" id="UP000489600"/>
    </source>
</evidence>
<dbReference type="InterPro" id="IPR003653">
    <property type="entry name" value="Peptidase_C48_C"/>
</dbReference>
<proteinExistence type="predicted"/>
<reference evidence="5" key="1">
    <citation type="submission" date="2019-07" db="EMBL/GenBank/DDBJ databases">
        <authorList>
            <person name="Dittberner H."/>
        </authorList>
    </citation>
    <scope>NUCLEOTIDE SEQUENCE [LARGE SCALE GENOMIC DNA]</scope>
</reference>
<dbReference type="EMBL" id="CABITT030000007">
    <property type="protein sequence ID" value="VVB10492.1"/>
    <property type="molecule type" value="Genomic_DNA"/>
</dbReference>
<keyword evidence="1" id="KW-0645">Protease</keyword>
<accession>A0A565CA22</accession>
<evidence type="ECO:0000259" key="4">
    <source>
        <dbReference type="Pfam" id="PF02902"/>
    </source>
</evidence>
<dbReference type="Proteomes" id="UP000489600">
    <property type="component" value="Unassembled WGS sequence"/>
</dbReference>
<name>A0A565CA22_9BRAS</name>
<keyword evidence="6" id="KW-1185">Reference proteome</keyword>
<dbReference type="GO" id="GO:0008234">
    <property type="term" value="F:cysteine-type peptidase activity"/>
    <property type="evidence" value="ECO:0007669"/>
    <property type="project" value="InterPro"/>
</dbReference>
<evidence type="ECO:0000313" key="5">
    <source>
        <dbReference type="EMBL" id="VVB10492.1"/>
    </source>
</evidence>
<evidence type="ECO:0000256" key="1">
    <source>
        <dbReference type="ARBA" id="ARBA00022670"/>
    </source>
</evidence>
<organism evidence="5 6">
    <name type="scientific">Arabis nemorensis</name>
    <dbReference type="NCBI Taxonomy" id="586526"/>
    <lineage>
        <taxon>Eukaryota</taxon>
        <taxon>Viridiplantae</taxon>
        <taxon>Streptophyta</taxon>
        <taxon>Embryophyta</taxon>
        <taxon>Tracheophyta</taxon>
        <taxon>Spermatophyta</taxon>
        <taxon>Magnoliopsida</taxon>
        <taxon>eudicotyledons</taxon>
        <taxon>Gunneridae</taxon>
        <taxon>Pentapetalae</taxon>
        <taxon>rosids</taxon>
        <taxon>malvids</taxon>
        <taxon>Brassicales</taxon>
        <taxon>Brassicaceae</taxon>
        <taxon>Arabideae</taxon>
        <taxon>Arabis</taxon>
    </lineage>
</organism>
<sequence length="244" mass="27462">MSKGNKHKRPSLSSINLPTASDSDSPVAAEAEPLDDSHIIFETSDKVDRWAKYVGVQKITKEISNTKAGTSSLAGVQPGVRATGWWPFLGNYNLEGEFQSPIYSSDEEPYLMKTKTSSSLLSLATLFLMHTSSTWQKVKLSLEIQHMQVIMSMLWRRRAAIYAQDRVVLIDPWFTTLISSTYNDFKGYPDPATFSWGINVKVFVSDNSTGKQFKTEFLKNVDVVYISLCFWQIPTGWVLSLISL</sequence>
<feature type="domain" description="Ubiquitin-like protease family profile" evidence="4">
    <location>
        <begin position="145"/>
        <end position="242"/>
    </location>
</feature>